<feature type="signal peptide" evidence="1">
    <location>
        <begin position="1"/>
        <end position="31"/>
    </location>
</feature>
<name>A0A423PYJ4_9GAMM</name>
<feature type="chain" id="PRO_5019106786" description="Secreted protein" evidence="1">
    <location>
        <begin position="32"/>
        <end position="213"/>
    </location>
</feature>
<evidence type="ECO:0000313" key="3">
    <source>
        <dbReference type="Proteomes" id="UP000285310"/>
    </source>
</evidence>
<gene>
    <name evidence="2" type="ORF">SAJA_04705</name>
</gene>
<proteinExistence type="predicted"/>
<keyword evidence="1" id="KW-0732">Signal</keyword>
<dbReference type="InParanoid" id="A0A423PYJ4"/>
<dbReference type="Proteomes" id="UP000285310">
    <property type="component" value="Unassembled WGS sequence"/>
</dbReference>
<evidence type="ECO:0000256" key="1">
    <source>
        <dbReference type="SAM" id="SignalP"/>
    </source>
</evidence>
<dbReference type="RefSeq" id="WP_123657486.1">
    <property type="nucleotide sequence ID" value="NZ_AYKG01000011.1"/>
</dbReference>
<protein>
    <recommendedName>
        <fullName evidence="4">Secreted protein</fullName>
    </recommendedName>
</protein>
<evidence type="ECO:0000313" key="2">
    <source>
        <dbReference type="EMBL" id="ROO30669.1"/>
    </source>
</evidence>
<sequence length="213" mass="22158">MKNEEIDMKVANIKIAIAVATLSVTATAAVAQPAAPNVMPEGQFTFLGKANLTKSTFLGNVGSTCDLRLTGEVSNTTDPAGIYIDVTSGSVTGSEQFCPDIDVVGFTQGRTGTPENPGTWEAFVPDSVAQQALNQGPLTAADVTFQNVMVEVPLLSDCTGNVTAKFSNGLNDVSDPSQFTFDASFDGCNVVTTQPSGLTVQPNMSDAPDVNVQ</sequence>
<accession>A0A423PYJ4</accession>
<reference evidence="2 3" key="1">
    <citation type="submission" date="2013-10" db="EMBL/GenBank/DDBJ databases">
        <title>Salinisphaera japonica YTM-1 Genome Sequencing.</title>
        <authorList>
            <person name="Lai Q."/>
            <person name="Li C."/>
            <person name="Shao Z."/>
        </authorList>
    </citation>
    <scope>NUCLEOTIDE SEQUENCE [LARGE SCALE GENOMIC DNA]</scope>
    <source>
        <strain evidence="2 3">YTM-1</strain>
    </source>
</reference>
<organism evidence="2 3">
    <name type="scientific">Salinisphaera japonica YTM-1</name>
    <dbReference type="NCBI Taxonomy" id="1209778"/>
    <lineage>
        <taxon>Bacteria</taxon>
        <taxon>Pseudomonadati</taxon>
        <taxon>Pseudomonadota</taxon>
        <taxon>Gammaproteobacteria</taxon>
        <taxon>Salinisphaerales</taxon>
        <taxon>Salinisphaeraceae</taxon>
        <taxon>Salinisphaera</taxon>
    </lineage>
</organism>
<comment type="caution">
    <text evidence="2">The sequence shown here is derived from an EMBL/GenBank/DDBJ whole genome shotgun (WGS) entry which is preliminary data.</text>
</comment>
<keyword evidence="3" id="KW-1185">Reference proteome</keyword>
<dbReference type="AlphaFoldDB" id="A0A423PYJ4"/>
<dbReference type="EMBL" id="AYKG01000011">
    <property type="protein sequence ID" value="ROO30669.1"/>
    <property type="molecule type" value="Genomic_DNA"/>
</dbReference>
<evidence type="ECO:0008006" key="4">
    <source>
        <dbReference type="Google" id="ProtNLM"/>
    </source>
</evidence>